<sequence length="37" mass="4131">MSDINATRLPLIFIPPFIPPCVSDDIQMVLTRGENLC</sequence>
<dbReference type="EMBL" id="MN318176">
    <property type="protein sequence ID" value="QIP67820.1"/>
    <property type="molecule type" value="Genomic_DNA"/>
</dbReference>
<dbReference type="AlphaFoldDB" id="A0A6G9EMC2"/>
<evidence type="ECO:0000256" key="2">
    <source>
        <dbReference type="ARBA" id="ARBA00022656"/>
    </source>
</evidence>
<name>A0A6G9EMC2_AMAPL</name>
<protein>
    <submittedName>
        <fullName evidence="3">Cyclopeptide LIFIPPFIPP 1</fullName>
    </submittedName>
</protein>
<evidence type="ECO:0000313" key="3">
    <source>
        <dbReference type="EMBL" id="QIP67820.1"/>
    </source>
</evidence>
<dbReference type="GO" id="GO:0090729">
    <property type="term" value="F:toxin activity"/>
    <property type="evidence" value="ECO:0007669"/>
    <property type="project" value="UniProtKB-KW"/>
</dbReference>
<accession>A0A6G9EMC2</accession>
<dbReference type="InterPro" id="IPR027582">
    <property type="entry name" value="Amanitin/phalloidin"/>
</dbReference>
<proteinExistence type="inferred from homology"/>
<organism evidence="3">
    <name type="scientific">Amanita pallidorosea</name>
    <dbReference type="NCBI Taxonomy" id="1324310"/>
    <lineage>
        <taxon>Eukaryota</taxon>
        <taxon>Fungi</taxon>
        <taxon>Dikarya</taxon>
        <taxon>Basidiomycota</taxon>
        <taxon>Agaricomycotina</taxon>
        <taxon>Agaricomycetes</taxon>
        <taxon>Agaricomycetidae</taxon>
        <taxon>Agaricales</taxon>
        <taxon>Pluteineae</taxon>
        <taxon>Amanitaceae</taxon>
        <taxon>Amanita</taxon>
    </lineage>
</organism>
<dbReference type="NCBIfam" id="TIGR04309">
    <property type="entry name" value="amanitin"/>
    <property type="match status" value="1"/>
</dbReference>
<reference evidence="3" key="1">
    <citation type="submission" date="2019-08" db="EMBL/GenBank/DDBJ databases">
        <title>Diversity of MSDIN family members in amanitin-producing mushrooms and phylogeny of the toxin and the prolyl oligopeptidase genes.</title>
        <authorList>
            <person name="He Z.M."/>
        </authorList>
    </citation>
    <scope>NUCLEOTIDE SEQUENCE</scope>
</reference>
<comment type="similarity">
    <text evidence="1">Belongs to the MSDIN fungal toxin family.</text>
</comment>
<keyword evidence="2" id="KW-0800">Toxin</keyword>
<evidence type="ECO:0000256" key="1">
    <source>
        <dbReference type="ARBA" id="ARBA00010534"/>
    </source>
</evidence>